<keyword evidence="2" id="KW-1185">Reference proteome</keyword>
<dbReference type="InterPro" id="IPR038573">
    <property type="entry name" value="BrnT_sf"/>
</dbReference>
<comment type="caution">
    <text evidence="1">The sequence shown here is derived from an EMBL/GenBank/DDBJ whole genome shotgun (WGS) entry which is preliminary data.</text>
</comment>
<name>A0A3M9XS83_9HYPH</name>
<dbReference type="Gene3D" id="3.10.450.530">
    <property type="entry name" value="Ribonuclease toxin, BrnT, of type II toxin-antitoxin system"/>
    <property type="match status" value="1"/>
</dbReference>
<sequence length="100" mass="11636">MVNFEHVAGFEWDHGNARKSVEKHDVSQAEAEQMFANDPLIVTDDLAHNENEPRYHALGRTDASRLLHVTFTLRSNGTRIRVISARDMSRKERQRYEQDD</sequence>
<evidence type="ECO:0000313" key="1">
    <source>
        <dbReference type="EMBL" id="RNJ50894.1"/>
    </source>
</evidence>
<protein>
    <submittedName>
        <fullName evidence="1">BrnT family toxin</fullName>
    </submittedName>
</protein>
<organism evidence="1 2">
    <name type="scientific">Methylocystis hirsuta</name>
    <dbReference type="NCBI Taxonomy" id="369798"/>
    <lineage>
        <taxon>Bacteria</taxon>
        <taxon>Pseudomonadati</taxon>
        <taxon>Pseudomonadota</taxon>
        <taxon>Alphaproteobacteria</taxon>
        <taxon>Hyphomicrobiales</taxon>
        <taxon>Methylocystaceae</taxon>
        <taxon>Methylocystis</taxon>
    </lineage>
</organism>
<dbReference type="Proteomes" id="UP000268623">
    <property type="component" value="Unassembled WGS sequence"/>
</dbReference>
<dbReference type="InterPro" id="IPR007460">
    <property type="entry name" value="BrnT_toxin"/>
</dbReference>
<dbReference type="EMBL" id="QWDD01000001">
    <property type="protein sequence ID" value="RNJ50894.1"/>
    <property type="molecule type" value="Genomic_DNA"/>
</dbReference>
<dbReference type="Pfam" id="PF04365">
    <property type="entry name" value="BrnT_toxin"/>
    <property type="match status" value="1"/>
</dbReference>
<evidence type="ECO:0000313" key="2">
    <source>
        <dbReference type="Proteomes" id="UP000268623"/>
    </source>
</evidence>
<dbReference type="OrthoDB" id="9798158at2"/>
<dbReference type="AlphaFoldDB" id="A0A3M9XS83"/>
<dbReference type="RefSeq" id="WP_123176799.1">
    <property type="nucleotide sequence ID" value="NZ_QWDD01000001.1"/>
</dbReference>
<reference evidence="1 2" key="1">
    <citation type="submission" date="2018-08" db="EMBL/GenBank/DDBJ databases">
        <title>Genome sequence of Methylocystis hirsuta CSC1, a methanotroph able to accumulate PHAs.</title>
        <authorList>
            <person name="Bordel S."/>
            <person name="Rodriguez E."/>
            <person name="Gancedo J."/>
            <person name="Munoz R."/>
        </authorList>
    </citation>
    <scope>NUCLEOTIDE SEQUENCE [LARGE SCALE GENOMIC DNA]</scope>
    <source>
        <strain evidence="1 2">CSC1</strain>
    </source>
</reference>
<accession>A0A3M9XS83</accession>
<proteinExistence type="predicted"/>
<gene>
    <name evidence="1" type="ORF">D1O30_16200</name>
</gene>